<dbReference type="Proteomes" id="UP000286482">
    <property type="component" value="Unassembled WGS sequence"/>
</dbReference>
<proteinExistence type="predicted"/>
<dbReference type="Pfam" id="PF13376">
    <property type="entry name" value="OmdA"/>
    <property type="match status" value="1"/>
</dbReference>
<dbReference type="AlphaFoldDB" id="A0A420EHA7"/>
<gene>
    <name evidence="1" type="ORF">DBZ36_06270</name>
</gene>
<dbReference type="RefSeq" id="WP_120354054.1">
    <property type="nucleotide sequence ID" value="NZ_RAQO01000004.1"/>
</dbReference>
<dbReference type="OrthoDB" id="9796999at2"/>
<evidence type="ECO:0000313" key="1">
    <source>
        <dbReference type="EMBL" id="RKF20050.1"/>
    </source>
</evidence>
<protein>
    <submittedName>
        <fullName evidence="1">Bacteriocin-protection protein</fullName>
    </submittedName>
</protein>
<organism evidence="1 2">
    <name type="scientific">Alginatibacterium sediminis</name>
    <dbReference type="NCBI Taxonomy" id="2164068"/>
    <lineage>
        <taxon>Bacteria</taxon>
        <taxon>Pseudomonadati</taxon>
        <taxon>Pseudomonadota</taxon>
        <taxon>Gammaproteobacteria</taxon>
        <taxon>Alteromonadales</taxon>
        <taxon>Alteromonadaceae</taxon>
        <taxon>Alginatibacterium</taxon>
    </lineage>
</organism>
<name>A0A420EHA7_9ALTE</name>
<comment type="caution">
    <text evidence="1">The sequence shown here is derived from an EMBL/GenBank/DDBJ whole genome shotgun (WGS) entry which is preliminary data.</text>
</comment>
<reference evidence="1 2" key="1">
    <citation type="submission" date="2018-09" db="EMBL/GenBank/DDBJ databases">
        <authorList>
            <person name="Wang Z."/>
        </authorList>
    </citation>
    <scope>NUCLEOTIDE SEQUENCE [LARGE SCALE GENOMIC DNA]</scope>
    <source>
        <strain evidence="1 2">ALS 81</strain>
    </source>
</reference>
<evidence type="ECO:0000313" key="2">
    <source>
        <dbReference type="Proteomes" id="UP000286482"/>
    </source>
</evidence>
<accession>A0A420EHA7</accession>
<sequence length="188" mass="22100">MDKALFFKNQKAFNDYLETHLEQNEIWLGYYKKHTGLASISWSESVDVALCYGWIDGIRKTIDDQRYAIRFTPRKMNSVWSAVNVNKVEELDKLGKMTAIGMRLFNNRRDAKGYSSEDRNIALTSEFEALLQLNKPAWKFFINLAPSYKRDSIWWVMSAKKHETRARRLQVLIESSEQSLKIPNLRKK</sequence>
<keyword evidence="2" id="KW-1185">Reference proteome</keyword>
<dbReference type="EMBL" id="RAQO01000004">
    <property type="protein sequence ID" value="RKF20050.1"/>
    <property type="molecule type" value="Genomic_DNA"/>
</dbReference>